<accession>A0A179I7E7</accession>
<dbReference type="OrthoDB" id="4870773at2759"/>
<protein>
    <submittedName>
        <fullName evidence="3">Uncharacterized protein</fullName>
    </submittedName>
</protein>
<dbReference type="EMBL" id="LUKN01002780">
    <property type="protein sequence ID" value="OAQ98587.1"/>
    <property type="molecule type" value="Genomic_DNA"/>
</dbReference>
<evidence type="ECO:0000256" key="2">
    <source>
        <dbReference type="SAM" id="MobiDB-lite"/>
    </source>
</evidence>
<feature type="region of interest" description="Disordered" evidence="2">
    <location>
        <begin position="130"/>
        <end position="152"/>
    </location>
</feature>
<sequence>RAVFAQLALVWNEEAGRWTEAMQRSVLDILPRARVTKSTASLSNQYVCRMVRQNYTESGHIPTWGQFVVMRSMFGPAACFRFKWAVEFVKRYPLAREDAYEGVVPLQRQLVKDILEGKAGMPVARKTKEDVMQLEREKTRKRTPKPVGVKKQNHEASAGLLTQLKMEADEEDETVTVDEDVWNEAAASAGRINPGMWLAKQRQAYAEKEAQIKKLQKDMREICKSLDAFKRMADVVMKE</sequence>
<proteinExistence type="predicted"/>
<gene>
    <name evidence="3" type="ORF">LLEC1_08189</name>
</gene>
<feature type="non-terminal residue" evidence="3">
    <location>
        <position position="1"/>
    </location>
</feature>
<keyword evidence="4" id="KW-1185">Reference proteome</keyword>
<keyword evidence="1" id="KW-0175">Coiled coil</keyword>
<name>A0A179I7E7_CORDF</name>
<evidence type="ECO:0000256" key="1">
    <source>
        <dbReference type="SAM" id="Coils"/>
    </source>
</evidence>
<comment type="caution">
    <text evidence="3">The sequence shown here is derived from an EMBL/GenBank/DDBJ whole genome shotgun (WGS) entry which is preliminary data.</text>
</comment>
<dbReference type="AlphaFoldDB" id="A0A179I7E7"/>
<organism evidence="3 4">
    <name type="scientific">Cordyceps confragosa</name>
    <name type="common">Lecanicillium lecanii</name>
    <dbReference type="NCBI Taxonomy" id="2714763"/>
    <lineage>
        <taxon>Eukaryota</taxon>
        <taxon>Fungi</taxon>
        <taxon>Dikarya</taxon>
        <taxon>Ascomycota</taxon>
        <taxon>Pezizomycotina</taxon>
        <taxon>Sordariomycetes</taxon>
        <taxon>Hypocreomycetidae</taxon>
        <taxon>Hypocreales</taxon>
        <taxon>Cordycipitaceae</taxon>
        <taxon>Akanthomyces</taxon>
    </lineage>
</organism>
<feature type="coiled-coil region" evidence="1">
    <location>
        <begin position="198"/>
        <end position="225"/>
    </location>
</feature>
<evidence type="ECO:0000313" key="3">
    <source>
        <dbReference type="EMBL" id="OAQ98587.1"/>
    </source>
</evidence>
<evidence type="ECO:0000313" key="4">
    <source>
        <dbReference type="Proteomes" id="UP000243081"/>
    </source>
</evidence>
<dbReference type="Proteomes" id="UP000243081">
    <property type="component" value="Unassembled WGS sequence"/>
</dbReference>
<dbReference type="OMA" id="GRINPGM"/>
<reference evidence="3 4" key="1">
    <citation type="submission" date="2016-03" db="EMBL/GenBank/DDBJ databases">
        <title>Fine-scale spatial genetic structure of a fungal parasite of coffee scale insects.</title>
        <authorList>
            <person name="Jackson D."/>
            <person name="Zemenick K.A."/>
            <person name="Malloure B."/>
            <person name="Quandt C.A."/>
            <person name="James T.Y."/>
        </authorList>
    </citation>
    <scope>NUCLEOTIDE SEQUENCE [LARGE SCALE GENOMIC DNA]</scope>
    <source>
        <strain evidence="3 4">UM487</strain>
    </source>
</reference>